<evidence type="ECO:0000256" key="4">
    <source>
        <dbReference type="ARBA" id="ARBA00023128"/>
    </source>
</evidence>
<comment type="subcellular location">
    <subcellularLocation>
        <location evidence="1">Mitochondrion</location>
    </subcellularLocation>
</comment>
<reference evidence="7 8" key="1">
    <citation type="journal article" date="2014" name="Nat. Genet.">
        <title>Whole-genome sequence of a flatfish provides insights into ZW sex chromosome evolution and adaptation to a benthic lifestyle.</title>
        <authorList>
            <person name="Chen S."/>
            <person name="Zhang G."/>
            <person name="Shao C."/>
            <person name="Huang Q."/>
            <person name="Liu G."/>
            <person name="Zhang P."/>
            <person name="Song W."/>
            <person name="An N."/>
            <person name="Chalopin D."/>
            <person name="Volff J.N."/>
            <person name="Hong Y."/>
            <person name="Li Q."/>
            <person name="Sha Z."/>
            <person name="Zhou H."/>
            <person name="Xie M."/>
            <person name="Yu Q."/>
            <person name="Liu Y."/>
            <person name="Xiang H."/>
            <person name="Wang N."/>
            <person name="Wu K."/>
            <person name="Yang C."/>
            <person name="Zhou Q."/>
            <person name="Liao X."/>
            <person name="Yang L."/>
            <person name="Hu Q."/>
            <person name="Zhang J."/>
            <person name="Meng L."/>
            <person name="Jin L."/>
            <person name="Tian Y."/>
            <person name="Lian J."/>
            <person name="Yang J."/>
            <person name="Miao G."/>
            <person name="Liu S."/>
            <person name="Liang Z."/>
            <person name="Yan F."/>
            <person name="Li Y."/>
            <person name="Sun B."/>
            <person name="Zhang H."/>
            <person name="Zhang J."/>
            <person name="Zhu Y."/>
            <person name="Du M."/>
            <person name="Zhao Y."/>
            <person name="Schartl M."/>
            <person name="Tang Q."/>
            <person name="Wang J."/>
        </authorList>
    </citation>
    <scope>NUCLEOTIDE SEQUENCE</scope>
</reference>
<dbReference type="SUPFAM" id="SSF55681">
    <property type="entry name" value="Class II aaRS and biotin synthetases"/>
    <property type="match status" value="1"/>
</dbReference>
<dbReference type="FunCoup" id="A0A3P8VH35">
    <property type="interactions" value="1409"/>
</dbReference>
<feature type="coiled-coil region" evidence="5">
    <location>
        <begin position="144"/>
        <end position="171"/>
    </location>
</feature>
<reference evidence="7" key="3">
    <citation type="submission" date="2025-09" db="UniProtKB">
        <authorList>
            <consortium name="Ensembl"/>
        </authorList>
    </citation>
    <scope>IDENTIFICATION</scope>
</reference>
<dbReference type="Ensembl" id="ENSCSET00000012706.1">
    <property type="protein sequence ID" value="ENSCSEP00000012556.1"/>
    <property type="gene ID" value="ENSCSEG00000008112.1"/>
</dbReference>
<dbReference type="KEGG" id="csem:103383781"/>
<dbReference type="RefSeq" id="XP_016890588.1">
    <property type="nucleotide sequence ID" value="XM_017035099.2"/>
</dbReference>
<evidence type="ECO:0000313" key="7">
    <source>
        <dbReference type="Ensembl" id="ENSCSEP00000012556.1"/>
    </source>
</evidence>
<dbReference type="STRING" id="244447.ENSCSEP00000012556"/>
<keyword evidence="5" id="KW-0175">Coiled coil</keyword>
<keyword evidence="2" id="KW-0235">DNA replication</keyword>
<protein>
    <submittedName>
        <fullName evidence="7">DNA polymerase gamma 2, accessory subunit</fullName>
    </submittedName>
</protein>
<dbReference type="AlphaFoldDB" id="A0A3P8VH35"/>
<dbReference type="InterPro" id="IPR042064">
    <property type="entry name" value="POLG2_C"/>
</dbReference>
<dbReference type="Proteomes" id="UP000265120">
    <property type="component" value="Chromosome 9"/>
</dbReference>
<feature type="domain" description="Anticodon-binding" evidence="6">
    <location>
        <begin position="383"/>
        <end position="466"/>
    </location>
</feature>
<dbReference type="InParanoid" id="A0A3P8VH35"/>
<dbReference type="GO" id="GO:0005739">
    <property type="term" value="C:mitochondrion"/>
    <property type="evidence" value="ECO:0007669"/>
    <property type="project" value="UniProtKB-SubCell"/>
</dbReference>
<dbReference type="CDD" id="cd02426">
    <property type="entry name" value="Pol_gamma_b_Cterm"/>
    <property type="match status" value="1"/>
</dbReference>
<dbReference type="InterPro" id="IPR036621">
    <property type="entry name" value="Anticodon-bd_dom_sf"/>
</dbReference>
<dbReference type="GeneTree" id="ENSGT00940000153759"/>
<keyword evidence="4" id="KW-0496">Mitochondrion</keyword>
<organism evidence="7 8">
    <name type="scientific">Cynoglossus semilaevis</name>
    <name type="common">Tongue sole</name>
    <dbReference type="NCBI Taxonomy" id="244447"/>
    <lineage>
        <taxon>Eukaryota</taxon>
        <taxon>Metazoa</taxon>
        <taxon>Chordata</taxon>
        <taxon>Craniata</taxon>
        <taxon>Vertebrata</taxon>
        <taxon>Euteleostomi</taxon>
        <taxon>Actinopterygii</taxon>
        <taxon>Neopterygii</taxon>
        <taxon>Teleostei</taxon>
        <taxon>Neoteleostei</taxon>
        <taxon>Acanthomorphata</taxon>
        <taxon>Carangaria</taxon>
        <taxon>Pleuronectiformes</taxon>
        <taxon>Pleuronectoidei</taxon>
        <taxon>Cynoglossidae</taxon>
        <taxon>Cynoglossinae</taxon>
        <taxon>Cynoglossus</taxon>
    </lineage>
</organism>
<dbReference type="GO" id="GO:0006264">
    <property type="term" value="P:mitochondrial DNA replication"/>
    <property type="evidence" value="ECO:0007669"/>
    <property type="project" value="TreeGrafter"/>
</dbReference>
<reference evidence="7" key="2">
    <citation type="submission" date="2025-08" db="UniProtKB">
        <authorList>
            <consortium name="Ensembl"/>
        </authorList>
    </citation>
    <scope>IDENTIFICATION</scope>
</reference>
<evidence type="ECO:0000256" key="1">
    <source>
        <dbReference type="ARBA" id="ARBA00004173"/>
    </source>
</evidence>
<dbReference type="PANTHER" id="PTHR10745">
    <property type="entry name" value="GLYCYL-TRNA SYNTHETASE/DNA POLYMERASE SUBUNIT GAMMA-2"/>
    <property type="match status" value="1"/>
</dbReference>
<dbReference type="InterPro" id="IPR004154">
    <property type="entry name" value="Anticodon-bd"/>
</dbReference>
<dbReference type="GeneID" id="103383781"/>
<dbReference type="Pfam" id="PF03129">
    <property type="entry name" value="HGTP_anticodon"/>
    <property type="match status" value="1"/>
</dbReference>
<evidence type="ECO:0000256" key="5">
    <source>
        <dbReference type="SAM" id="Coils"/>
    </source>
</evidence>
<sequence>MSEPGIIPEDEFLELTSFDKQLGRSIMTTYILRPVLSTLKLWHVRGRCSAPQSDDLAQVKTMLQLCVDRYFISPGKSNTARFRRGMSCNYGPLGMELRRNLLEQWWRSVSSSRDQVFGISTVSCTMDGDSDTGEGGGHLRMVEAESLKQMLQQENISKEQIIQELQSLLQRAPPLRRNLLQGALLQFVPMLELVNRKLPFGLAEVGLCFEPSDGSGRLTEFTQTSLVWFCSPRTSSQWLDHWARQRLKWWRKFSLSPSGFSISNVPGEEVIAAASRGVRVLYNFPWGQEALETLWSRGDAELLHVHNGVRSKLQCRNERKSVPQVLSITGNVDCGLMAFLFNSLQQLEKKDGKQRLQHRKVLKLHPVLSPIKVALDTGRGATVELKQVCEGLLHELMETKITVWPGYLEPAPTSMEQLFAKYDEMGVLFSVVITEDTLETGLLQVRSRDTTIKETMHISAIMNFLTRYISAAEKI</sequence>
<dbReference type="OrthoDB" id="57698at2759"/>
<dbReference type="SUPFAM" id="SSF52954">
    <property type="entry name" value="Class II aaRS ABD-related"/>
    <property type="match status" value="1"/>
</dbReference>
<dbReference type="PANTHER" id="PTHR10745:SF8">
    <property type="entry name" value="DNA POLYMERASE SUBUNIT GAMMA-2, MITOCHONDRIAL"/>
    <property type="match status" value="1"/>
</dbReference>
<dbReference type="Gene3D" id="3.40.50.800">
    <property type="entry name" value="Anticodon-binding domain"/>
    <property type="match status" value="1"/>
</dbReference>
<dbReference type="InterPro" id="IPR045864">
    <property type="entry name" value="aa-tRNA-synth_II/BPL/LPL"/>
</dbReference>
<name>A0A3P8VH35_CYNSE</name>
<dbReference type="CTD" id="11232"/>
<keyword evidence="3" id="KW-0809">Transit peptide</keyword>
<evidence type="ECO:0000256" key="3">
    <source>
        <dbReference type="ARBA" id="ARBA00022946"/>
    </source>
</evidence>
<accession>A0A3P8VH35</accession>
<dbReference type="InterPro" id="IPR027031">
    <property type="entry name" value="Gly-tRNA_synthase/POLG2"/>
</dbReference>
<dbReference type="Gene3D" id="3.30.930.10">
    <property type="entry name" value="Bira Bifunctional Protein, Domain 2"/>
    <property type="match status" value="1"/>
</dbReference>
<evidence type="ECO:0000313" key="8">
    <source>
        <dbReference type="Proteomes" id="UP000265120"/>
    </source>
</evidence>
<keyword evidence="8" id="KW-1185">Reference proteome</keyword>
<evidence type="ECO:0000256" key="2">
    <source>
        <dbReference type="ARBA" id="ARBA00022705"/>
    </source>
</evidence>
<evidence type="ECO:0000259" key="6">
    <source>
        <dbReference type="Pfam" id="PF03129"/>
    </source>
</evidence>
<proteinExistence type="predicted"/>